<keyword evidence="1" id="KW-0472">Membrane</keyword>
<proteinExistence type="predicted"/>
<name>A0A4R4UPM3_9ACTN</name>
<dbReference type="RefSeq" id="WP_132604045.1">
    <property type="nucleotide sequence ID" value="NZ_SMKO01000181.1"/>
</dbReference>
<feature type="transmembrane region" description="Helical" evidence="1">
    <location>
        <begin position="50"/>
        <end position="72"/>
    </location>
</feature>
<dbReference type="EMBL" id="SMKO01000181">
    <property type="protein sequence ID" value="TDC94198.1"/>
    <property type="molecule type" value="Genomic_DNA"/>
</dbReference>
<evidence type="ECO:0000256" key="1">
    <source>
        <dbReference type="SAM" id="Phobius"/>
    </source>
</evidence>
<feature type="transmembrane region" description="Helical" evidence="1">
    <location>
        <begin position="6"/>
        <end position="38"/>
    </location>
</feature>
<organism evidence="2 3">
    <name type="scientific">Nonomuraea deserti</name>
    <dbReference type="NCBI Taxonomy" id="1848322"/>
    <lineage>
        <taxon>Bacteria</taxon>
        <taxon>Bacillati</taxon>
        <taxon>Actinomycetota</taxon>
        <taxon>Actinomycetes</taxon>
        <taxon>Streptosporangiales</taxon>
        <taxon>Streptosporangiaceae</taxon>
        <taxon>Nonomuraea</taxon>
    </lineage>
</organism>
<evidence type="ECO:0000313" key="3">
    <source>
        <dbReference type="Proteomes" id="UP000295258"/>
    </source>
</evidence>
<evidence type="ECO:0000313" key="2">
    <source>
        <dbReference type="EMBL" id="TDC94198.1"/>
    </source>
</evidence>
<keyword evidence="3" id="KW-1185">Reference proteome</keyword>
<keyword evidence="1" id="KW-0812">Transmembrane</keyword>
<feature type="transmembrane region" description="Helical" evidence="1">
    <location>
        <begin position="84"/>
        <end position="105"/>
    </location>
</feature>
<sequence length="121" mass="12607">MPPLPVITAVTVVGLISAALIVTRTSLALFGLLGAATAWGLWQGWRGPRLLAIVFSAVALFQGGLVLVGLIMQGGSVAGEYTPLIAGAVIALVPAGCATILLLLVPRSSRAWFARHRRPKR</sequence>
<protein>
    <submittedName>
        <fullName evidence="2">Uncharacterized protein</fullName>
    </submittedName>
</protein>
<keyword evidence="1" id="KW-1133">Transmembrane helix</keyword>
<dbReference type="Proteomes" id="UP000295258">
    <property type="component" value="Unassembled WGS sequence"/>
</dbReference>
<accession>A0A4R4UPM3</accession>
<gene>
    <name evidence="2" type="ORF">E1292_40260</name>
</gene>
<comment type="caution">
    <text evidence="2">The sequence shown here is derived from an EMBL/GenBank/DDBJ whole genome shotgun (WGS) entry which is preliminary data.</text>
</comment>
<dbReference type="AlphaFoldDB" id="A0A4R4UPM3"/>
<reference evidence="2 3" key="1">
    <citation type="submission" date="2019-03" db="EMBL/GenBank/DDBJ databases">
        <title>Draft genome sequences of novel Actinobacteria.</title>
        <authorList>
            <person name="Sahin N."/>
            <person name="Ay H."/>
            <person name="Saygin H."/>
        </authorList>
    </citation>
    <scope>NUCLEOTIDE SEQUENCE [LARGE SCALE GENOMIC DNA]</scope>
    <source>
        <strain evidence="2 3">KC310</strain>
    </source>
</reference>